<comment type="caution">
    <text evidence="1">The sequence shown here is derived from an EMBL/GenBank/DDBJ whole genome shotgun (WGS) entry which is preliminary data.</text>
</comment>
<keyword evidence="2" id="KW-1185">Reference proteome</keyword>
<organism evidence="1 2">
    <name type="scientific">Erythroxylum novogranatense</name>
    <dbReference type="NCBI Taxonomy" id="1862640"/>
    <lineage>
        <taxon>Eukaryota</taxon>
        <taxon>Viridiplantae</taxon>
        <taxon>Streptophyta</taxon>
        <taxon>Embryophyta</taxon>
        <taxon>Tracheophyta</taxon>
        <taxon>Spermatophyta</taxon>
        <taxon>Magnoliopsida</taxon>
        <taxon>eudicotyledons</taxon>
        <taxon>Gunneridae</taxon>
        <taxon>Pentapetalae</taxon>
        <taxon>rosids</taxon>
        <taxon>fabids</taxon>
        <taxon>Malpighiales</taxon>
        <taxon>Erythroxylaceae</taxon>
        <taxon>Erythroxylum</taxon>
    </lineage>
</organism>
<name>A0AAV8UEH1_9ROSI</name>
<dbReference type="EMBL" id="JAIWQS010000008">
    <property type="protein sequence ID" value="KAJ8899216.1"/>
    <property type="molecule type" value="Genomic_DNA"/>
</dbReference>
<evidence type="ECO:0008006" key="3">
    <source>
        <dbReference type="Google" id="ProtNLM"/>
    </source>
</evidence>
<dbReference type="Proteomes" id="UP001159364">
    <property type="component" value="Linkage Group LG08"/>
</dbReference>
<reference evidence="1 2" key="1">
    <citation type="submission" date="2021-09" db="EMBL/GenBank/DDBJ databases">
        <title>Genomic insights and catalytic innovation underlie evolution of tropane alkaloids biosynthesis.</title>
        <authorList>
            <person name="Wang Y.-J."/>
            <person name="Tian T."/>
            <person name="Huang J.-P."/>
            <person name="Huang S.-X."/>
        </authorList>
    </citation>
    <scope>NUCLEOTIDE SEQUENCE [LARGE SCALE GENOMIC DNA]</scope>
    <source>
        <strain evidence="1">KIB-2018</strain>
        <tissue evidence="1">Leaf</tissue>
    </source>
</reference>
<proteinExistence type="predicted"/>
<dbReference type="AlphaFoldDB" id="A0AAV8UEH1"/>
<evidence type="ECO:0000313" key="2">
    <source>
        <dbReference type="Proteomes" id="UP001159364"/>
    </source>
</evidence>
<gene>
    <name evidence="1" type="ORF">K2173_012392</name>
</gene>
<evidence type="ECO:0000313" key="1">
    <source>
        <dbReference type="EMBL" id="KAJ8899216.1"/>
    </source>
</evidence>
<sequence length="83" mass="9320">MRSWLRIGSVPLVICSWHLFFIYPFQLLDVPCDTEDYDLGPASSHFLNCFFGSCQAVGLKVVSRSHKKVKLGIILQGNPLVPI</sequence>
<accession>A0AAV8UEH1</accession>
<protein>
    <recommendedName>
        <fullName evidence="3">Secreted protein</fullName>
    </recommendedName>
</protein>